<dbReference type="InterPro" id="IPR003593">
    <property type="entry name" value="AAA+_ATPase"/>
</dbReference>
<dbReference type="SMART" id="SM00382">
    <property type="entry name" value="AAA"/>
    <property type="match status" value="1"/>
</dbReference>
<dbReference type="PROSITE" id="PS50051">
    <property type="entry name" value="MCM_2"/>
    <property type="match status" value="1"/>
</dbReference>
<keyword evidence="7" id="KW-0347">Helicase</keyword>
<evidence type="ECO:0000256" key="8">
    <source>
        <dbReference type="ARBA" id="ARBA00022840"/>
    </source>
</evidence>
<comment type="similarity">
    <text evidence="1">Belongs to the MCM family.</text>
</comment>
<dbReference type="SUPFAM" id="SSF50249">
    <property type="entry name" value="Nucleic acid-binding proteins"/>
    <property type="match status" value="1"/>
</dbReference>
<dbReference type="AlphaFoldDB" id="A0A0D9QU56"/>
<dbReference type="Gene3D" id="3.40.50.300">
    <property type="entry name" value="P-loop containing nucleotide triphosphate hydrolases"/>
    <property type="match status" value="1"/>
</dbReference>
<evidence type="ECO:0000256" key="6">
    <source>
        <dbReference type="ARBA" id="ARBA00022801"/>
    </source>
</evidence>
<dbReference type="Pfam" id="PF17855">
    <property type="entry name" value="MCM_lid"/>
    <property type="match status" value="1"/>
</dbReference>
<sequence>MEVIQEMLDKGGKWNKRMHQDKEKKLDEDLESNKYDIDEEDLLEDEGRLNEEERQAELEGESLFEEDEGFIFGVDDEKKEMQKLRNLGLDNDEYDDDFIDDELDYEDNLKARRAAERHIQMQRKQEGKYEKNKFWKTLEDQLEGDDEEEDIFDKVAEKVAKRRENMHLSAEETDIPDLSNLESAKICLSVNPKDVIFDERYQQAADTCFRYFLHKFSLKDSMGINLDQSIQSEGNEEESMNNSHQYYIDKIEKMILNDKHTLIVSAKHLIQFHCENLVQWIEFKPEQILEVLHECLMVEAYRISPKLYKGRLCKVVLKDWPYSTQLRNLRCTELNTLIKVTGVCIKRGYVLPKLRVMYLKCNSCDTTLSEVPIFFADGKKPVLPRRCPHCQSATFSVDRVKTAYTDFQKITLQESPSSVPAGRAPRQREVIVTGDLVDKVKPGEEVEVLGIYKTKYDIGLNIKYGFPILQTEIEANNIERKEDIQLSELTEDDIKDILKLSKDPNIRERIITSIAPAIWGHKDIKTSIAYALFGGVQKGGDKNNAKSSDNSNFGIQNKDILNNFKGGHTIRGDINVLLLGDPGLGKSQVLQYVHKTNLRTVYTTGKGASAVGLTAGVRKDYTTNEWTLEGGALVLADEGICIIDEFDKMTDKDRVSIHEAMEQQSISISKAGIVTTLRARCAVIAAANPIYGRYDPTLTFKENVDLSDPILSRFDLITVLRDIPNVDEDFYLAEYVVTNHQLSHPKLENTQNYQKRIENLKNVIVSSSAYEPIPQDLLQKYIIYARTNCKPSLSDVPYAEISAKLSNFYSRVRQKASASGGYPLTLRHIESIIRIAEANAKMRLSQQIVSKDVDYAIATLLESYVSCQRFAVAKQLSKEFARYRALFRGGHEVLCELVRRTIQQTIQRENLKSASANAFQNDAESGTENETEILNPNNVFLPLQIFMKTAMQNKFSEYQIVNWMKSKVFNEQYAVIKRDGVEGIISKKFKL</sequence>
<dbReference type="InterPro" id="IPR031327">
    <property type="entry name" value="MCM"/>
</dbReference>
<dbReference type="InterPro" id="IPR027417">
    <property type="entry name" value="P-loop_NTPase"/>
</dbReference>
<dbReference type="Pfam" id="PF00493">
    <property type="entry name" value="MCM"/>
    <property type="match status" value="2"/>
</dbReference>
<dbReference type="GO" id="GO:0003697">
    <property type="term" value="F:single-stranded DNA binding"/>
    <property type="evidence" value="ECO:0007669"/>
    <property type="project" value="TreeGrafter"/>
</dbReference>
<dbReference type="GO" id="GO:0000727">
    <property type="term" value="P:double-strand break repair via break-induced replication"/>
    <property type="evidence" value="ECO:0007669"/>
    <property type="project" value="TreeGrafter"/>
</dbReference>
<keyword evidence="14" id="KW-1185">Reference proteome</keyword>
<dbReference type="SMART" id="SM00350">
    <property type="entry name" value="MCM"/>
    <property type="match status" value="1"/>
</dbReference>
<protein>
    <recommendedName>
        <fullName evidence="3">DNA replication licensing factor MCM2</fullName>
        <ecNumber evidence="2">3.6.4.12</ecNumber>
    </recommendedName>
</protein>
<keyword evidence="9" id="KW-0238">DNA-binding</keyword>
<dbReference type="InterPro" id="IPR012340">
    <property type="entry name" value="NA-bd_OB-fold"/>
</dbReference>
<dbReference type="OrthoDB" id="844at2759"/>
<evidence type="ECO:0000313" key="13">
    <source>
        <dbReference type="EMBL" id="KJP89821.1"/>
    </source>
</evidence>
<dbReference type="PANTHER" id="PTHR11630">
    <property type="entry name" value="DNA REPLICATION LICENSING FACTOR MCM FAMILY MEMBER"/>
    <property type="match status" value="1"/>
</dbReference>
<evidence type="ECO:0000259" key="12">
    <source>
        <dbReference type="PROSITE" id="PS50051"/>
    </source>
</evidence>
<dbReference type="GO" id="GO:0042555">
    <property type="term" value="C:MCM complex"/>
    <property type="evidence" value="ECO:0007669"/>
    <property type="project" value="InterPro"/>
</dbReference>
<reference evidence="13 14" key="1">
    <citation type="submission" date="2014-03" db="EMBL/GenBank/DDBJ databases">
        <title>The Genome Sequence of Plasmodium fragile nilgiri.</title>
        <authorList>
            <consortium name="The Broad Institute Genomics Platform"/>
            <consortium name="The Broad Institute Genome Sequencing Center for Infectious Disease"/>
            <person name="Neafsey D."/>
            <person name="Duraisingh M."/>
            <person name="Young S.K."/>
            <person name="Zeng Q."/>
            <person name="Gargeya S."/>
            <person name="Abouelleil A."/>
            <person name="Alvarado L."/>
            <person name="Chapman S.B."/>
            <person name="Gainer-Dewar J."/>
            <person name="Goldberg J."/>
            <person name="Griggs A."/>
            <person name="Gujja S."/>
            <person name="Hansen M."/>
            <person name="Howarth C."/>
            <person name="Imamovic A."/>
            <person name="Larimer J."/>
            <person name="Pearson M."/>
            <person name="Poon T.W."/>
            <person name="Priest M."/>
            <person name="Roberts A."/>
            <person name="Saif S."/>
            <person name="Shea T."/>
            <person name="Sykes S."/>
            <person name="Wortman J."/>
            <person name="Nusbaum C."/>
            <person name="Birren B."/>
        </authorList>
    </citation>
    <scope>NUCLEOTIDE SEQUENCE [LARGE SCALE GENOMIC DNA]</scope>
    <source>
        <strain evidence="14">nilgiri</strain>
    </source>
</reference>
<feature type="compositionally biased region" description="Basic and acidic residues" evidence="11">
    <location>
        <begin position="7"/>
        <end position="36"/>
    </location>
</feature>
<proteinExistence type="inferred from homology"/>
<dbReference type="EC" id="3.6.4.12" evidence="2"/>
<keyword evidence="4" id="KW-0235">DNA replication</keyword>
<dbReference type="GeneID" id="24265846"/>
<dbReference type="PRINTS" id="PR01658">
    <property type="entry name" value="MCMPROTEIN2"/>
</dbReference>
<dbReference type="Gene3D" id="3.30.1640.10">
    <property type="entry name" value="mini-chromosome maintenance (MCM) complex, chain A, domain 1"/>
    <property type="match status" value="1"/>
</dbReference>
<organism evidence="13 14">
    <name type="scientific">Plasmodium fragile</name>
    <dbReference type="NCBI Taxonomy" id="5857"/>
    <lineage>
        <taxon>Eukaryota</taxon>
        <taxon>Sar</taxon>
        <taxon>Alveolata</taxon>
        <taxon>Apicomplexa</taxon>
        <taxon>Aconoidasida</taxon>
        <taxon>Haemosporida</taxon>
        <taxon>Plasmodiidae</taxon>
        <taxon>Plasmodium</taxon>
        <taxon>Plasmodium (Plasmodium)</taxon>
    </lineage>
</organism>
<evidence type="ECO:0000256" key="4">
    <source>
        <dbReference type="ARBA" id="ARBA00022705"/>
    </source>
</evidence>
<dbReference type="GO" id="GO:0005634">
    <property type="term" value="C:nucleus"/>
    <property type="evidence" value="ECO:0007669"/>
    <property type="project" value="InterPro"/>
</dbReference>
<dbReference type="Pfam" id="PF14551">
    <property type="entry name" value="MCM_N"/>
    <property type="match status" value="1"/>
</dbReference>
<name>A0A0D9QU56_PLAFR</name>
<evidence type="ECO:0000256" key="3">
    <source>
        <dbReference type="ARBA" id="ARBA00018925"/>
    </source>
</evidence>
<dbReference type="Pfam" id="PF17207">
    <property type="entry name" value="MCM_OB"/>
    <property type="match status" value="1"/>
</dbReference>
<dbReference type="Gene3D" id="2.40.50.140">
    <property type="entry name" value="Nucleic acid-binding proteins"/>
    <property type="match status" value="1"/>
</dbReference>
<dbReference type="EMBL" id="KQ001648">
    <property type="protein sequence ID" value="KJP89821.1"/>
    <property type="molecule type" value="Genomic_DNA"/>
</dbReference>
<dbReference type="GO" id="GO:0016787">
    <property type="term" value="F:hydrolase activity"/>
    <property type="evidence" value="ECO:0007669"/>
    <property type="project" value="UniProtKB-KW"/>
</dbReference>
<dbReference type="GO" id="GO:0043138">
    <property type="term" value="F:3'-5' DNA helicase activity"/>
    <property type="evidence" value="ECO:0007669"/>
    <property type="project" value="TreeGrafter"/>
</dbReference>
<keyword evidence="6" id="KW-0378">Hydrolase</keyword>
<evidence type="ECO:0000256" key="10">
    <source>
        <dbReference type="ARBA" id="ARBA00023306"/>
    </source>
</evidence>
<feature type="region of interest" description="Disordered" evidence="11">
    <location>
        <begin position="1"/>
        <end position="62"/>
    </location>
</feature>
<gene>
    <name evidence="13" type="ORF">AK88_00532</name>
</gene>
<dbReference type="RefSeq" id="XP_012333603.1">
    <property type="nucleotide sequence ID" value="XM_012478180.1"/>
</dbReference>
<dbReference type="InterPro" id="IPR033762">
    <property type="entry name" value="MCM_OB"/>
</dbReference>
<keyword evidence="8" id="KW-0067">ATP-binding</keyword>
<dbReference type="PRINTS" id="PR01657">
    <property type="entry name" value="MCMFAMILY"/>
</dbReference>
<dbReference type="InterPro" id="IPR041562">
    <property type="entry name" value="MCM_lid"/>
</dbReference>
<evidence type="ECO:0000256" key="9">
    <source>
        <dbReference type="ARBA" id="ARBA00023125"/>
    </source>
</evidence>
<evidence type="ECO:0000313" key="14">
    <source>
        <dbReference type="Proteomes" id="UP000054561"/>
    </source>
</evidence>
<dbReference type="InterPro" id="IPR008045">
    <property type="entry name" value="MCM2"/>
</dbReference>
<dbReference type="SUPFAM" id="SSF52540">
    <property type="entry name" value="P-loop containing nucleoside triphosphate hydrolases"/>
    <property type="match status" value="1"/>
</dbReference>
<feature type="domain" description="MCM C-terminal AAA(+) ATPase" evidence="12">
    <location>
        <begin position="506"/>
        <end position="736"/>
    </location>
</feature>
<dbReference type="InterPro" id="IPR027925">
    <property type="entry name" value="MCM_N"/>
</dbReference>
<evidence type="ECO:0000256" key="1">
    <source>
        <dbReference type="ARBA" id="ARBA00008010"/>
    </source>
</evidence>
<dbReference type="GO" id="GO:0005524">
    <property type="term" value="F:ATP binding"/>
    <property type="evidence" value="ECO:0007669"/>
    <property type="project" value="UniProtKB-KW"/>
</dbReference>
<evidence type="ECO:0000256" key="7">
    <source>
        <dbReference type="ARBA" id="ARBA00022806"/>
    </source>
</evidence>
<dbReference type="FunFam" id="3.30.1640.10:FF:000017">
    <property type="entry name" value="DNA helicase"/>
    <property type="match status" value="1"/>
</dbReference>
<evidence type="ECO:0000256" key="2">
    <source>
        <dbReference type="ARBA" id="ARBA00012551"/>
    </source>
</evidence>
<accession>A0A0D9QU56</accession>
<evidence type="ECO:0000256" key="11">
    <source>
        <dbReference type="SAM" id="MobiDB-lite"/>
    </source>
</evidence>
<dbReference type="OMA" id="EYQIVNW"/>
<dbReference type="PANTHER" id="PTHR11630:SF44">
    <property type="entry name" value="DNA REPLICATION LICENSING FACTOR MCM2"/>
    <property type="match status" value="1"/>
</dbReference>
<dbReference type="Gene3D" id="2.20.28.10">
    <property type="match status" value="1"/>
</dbReference>
<dbReference type="FunFam" id="3.40.50.300:FF:001141">
    <property type="entry name" value="DNA helicase"/>
    <property type="match status" value="1"/>
</dbReference>
<evidence type="ECO:0000256" key="5">
    <source>
        <dbReference type="ARBA" id="ARBA00022741"/>
    </source>
</evidence>
<dbReference type="GO" id="GO:1902975">
    <property type="term" value="P:mitotic DNA replication initiation"/>
    <property type="evidence" value="ECO:0007669"/>
    <property type="project" value="TreeGrafter"/>
</dbReference>
<dbReference type="Proteomes" id="UP000054561">
    <property type="component" value="Unassembled WGS sequence"/>
</dbReference>
<dbReference type="VEuPathDB" id="PlasmoDB:AK88_00532"/>
<keyword evidence="5" id="KW-0547">Nucleotide-binding</keyword>
<dbReference type="GO" id="GO:0017116">
    <property type="term" value="F:single-stranded DNA helicase activity"/>
    <property type="evidence" value="ECO:0007669"/>
    <property type="project" value="TreeGrafter"/>
</dbReference>
<dbReference type="InterPro" id="IPR001208">
    <property type="entry name" value="MCM_dom"/>
</dbReference>
<keyword evidence="10" id="KW-0131">Cell cycle</keyword>
<feature type="compositionally biased region" description="Basic and acidic residues" evidence="11">
    <location>
        <begin position="45"/>
        <end position="57"/>
    </location>
</feature>